<dbReference type="PANTHER" id="PTHR37422">
    <property type="entry name" value="TEICHURONIC ACID BIOSYNTHESIS PROTEIN TUAE"/>
    <property type="match status" value="1"/>
</dbReference>
<evidence type="ECO:0000256" key="1">
    <source>
        <dbReference type="ARBA" id="ARBA00004141"/>
    </source>
</evidence>
<dbReference type="GO" id="GO:0016874">
    <property type="term" value="F:ligase activity"/>
    <property type="evidence" value="ECO:0007669"/>
    <property type="project" value="UniProtKB-KW"/>
</dbReference>
<name>A0ABW5LG97_9FLAO</name>
<protein>
    <submittedName>
        <fullName evidence="7">O-antigen ligase family protein</fullName>
    </submittedName>
</protein>
<organism evidence="7 8">
    <name type="scientific">Aquimarina rubra</name>
    <dbReference type="NCBI Taxonomy" id="1920033"/>
    <lineage>
        <taxon>Bacteria</taxon>
        <taxon>Pseudomonadati</taxon>
        <taxon>Bacteroidota</taxon>
        <taxon>Flavobacteriia</taxon>
        <taxon>Flavobacteriales</taxon>
        <taxon>Flavobacteriaceae</taxon>
        <taxon>Aquimarina</taxon>
    </lineage>
</organism>
<feature type="transmembrane region" description="Helical" evidence="5">
    <location>
        <begin position="386"/>
        <end position="419"/>
    </location>
</feature>
<evidence type="ECO:0000313" key="8">
    <source>
        <dbReference type="Proteomes" id="UP001597319"/>
    </source>
</evidence>
<feature type="transmembrane region" description="Helical" evidence="5">
    <location>
        <begin position="182"/>
        <end position="199"/>
    </location>
</feature>
<keyword evidence="4 5" id="KW-0472">Membrane</keyword>
<keyword evidence="3 5" id="KW-1133">Transmembrane helix</keyword>
<dbReference type="InterPro" id="IPR051533">
    <property type="entry name" value="WaaL-like"/>
</dbReference>
<feature type="transmembrane region" description="Helical" evidence="5">
    <location>
        <begin position="245"/>
        <end position="264"/>
    </location>
</feature>
<evidence type="ECO:0000256" key="2">
    <source>
        <dbReference type="ARBA" id="ARBA00022692"/>
    </source>
</evidence>
<proteinExistence type="predicted"/>
<feature type="domain" description="O-antigen ligase-related" evidence="6">
    <location>
        <begin position="206"/>
        <end position="367"/>
    </location>
</feature>
<evidence type="ECO:0000256" key="3">
    <source>
        <dbReference type="ARBA" id="ARBA00022989"/>
    </source>
</evidence>
<feature type="transmembrane region" description="Helical" evidence="5">
    <location>
        <begin position="132"/>
        <end position="153"/>
    </location>
</feature>
<dbReference type="RefSeq" id="WP_378293118.1">
    <property type="nucleotide sequence ID" value="NZ_JBHULE010000019.1"/>
</dbReference>
<accession>A0ABW5LG97</accession>
<evidence type="ECO:0000256" key="4">
    <source>
        <dbReference type="ARBA" id="ARBA00023136"/>
    </source>
</evidence>
<reference evidence="8" key="1">
    <citation type="journal article" date="2019" name="Int. J. Syst. Evol. Microbiol.">
        <title>The Global Catalogue of Microorganisms (GCM) 10K type strain sequencing project: providing services to taxonomists for standard genome sequencing and annotation.</title>
        <authorList>
            <consortium name="The Broad Institute Genomics Platform"/>
            <consortium name="The Broad Institute Genome Sequencing Center for Infectious Disease"/>
            <person name="Wu L."/>
            <person name="Ma J."/>
        </authorList>
    </citation>
    <scope>NUCLEOTIDE SEQUENCE [LARGE SCALE GENOMIC DNA]</scope>
    <source>
        <strain evidence="8">KCTC 52274</strain>
    </source>
</reference>
<keyword evidence="8" id="KW-1185">Reference proteome</keyword>
<dbReference type="Pfam" id="PF04932">
    <property type="entry name" value="Wzy_C"/>
    <property type="match status" value="1"/>
</dbReference>
<evidence type="ECO:0000313" key="7">
    <source>
        <dbReference type="EMBL" id="MFD2563574.1"/>
    </source>
</evidence>
<keyword evidence="7" id="KW-0436">Ligase</keyword>
<keyword evidence="2 5" id="KW-0812">Transmembrane</keyword>
<feature type="transmembrane region" description="Helical" evidence="5">
    <location>
        <begin position="350"/>
        <end position="374"/>
    </location>
</feature>
<comment type="subcellular location">
    <subcellularLocation>
        <location evidence="1">Membrane</location>
        <topology evidence="1">Multi-pass membrane protein</topology>
    </subcellularLocation>
</comment>
<dbReference type="PANTHER" id="PTHR37422:SF13">
    <property type="entry name" value="LIPOPOLYSACCHARIDE BIOSYNTHESIS PROTEIN PA4999-RELATED"/>
    <property type="match status" value="1"/>
</dbReference>
<feature type="transmembrane region" description="Helical" evidence="5">
    <location>
        <begin position="103"/>
        <end position="120"/>
    </location>
</feature>
<sequence>MKSGITALSVFAGILFFLPFTKALTIDIFFPLKISELLLLFLLFYMLYSKKVTKADKYFVIENHYLWLFLGVIILSFLINLVWNYDYSEKLIPYRINRIGDSFIRLVYVILNIFLFFTTLRYLNKRPAALKFWIYGAIAAASYGWYLFISSFLDIPYIALPGMDENPQEGFGLIRSGTFLEGNYYGVFLLVSASIAFYLKHYKIGFFLIISIITSMSTAAIVGAFIFLCVFYYKRIFRKKVFTKFLIFLPIGIFLSILFTKTEYYSLMEQKLFSDSSKLNTENFSKVDRLLTSRIAFNIGKDNLFFGVGPAQYALHYDHYNDATSTIKNMSDWAKQYFKRKNQRPIPNNVYLEVWSEYGFFGLLFYLLFILSIFVKTLKIKEPAILGGLIALLISLNAFPSFIMLFIWVYLAIPVSIFYRKDRLQKMNRIEMKKIK</sequence>
<dbReference type="Proteomes" id="UP001597319">
    <property type="component" value="Unassembled WGS sequence"/>
</dbReference>
<dbReference type="EMBL" id="JBHULE010000019">
    <property type="protein sequence ID" value="MFD2563574.1"/>
    <property type="molecule type" value="Genomic_DNA"/>
</dbReference>
<feature type="transmembrane region" description="Helical" evidence="5">
    <location>
        <begin position="206"/>
        <end position="233"/>
    </location>
</feature>
<gene>
    <name evidence="7" type="ORF">ACFSR1_12920</name>
</gene>
<evidence type="ECO:0000256" key="5">
    <source>
        <dbReference type="SAM" id="Phobius"/>
    </source>
</evidence>
<dbReference type="InterPro" id="IPR007016">
    <property type="entry name" value="O-antigen_ligase-rel_domated"/>
</dbReference>
<evidence type="ECO:0000259" key="6">
    <source>
        <dbReference type="Pfam" id="PF04932"/>
    </source>
</evidence>
<feature type="transmembrane region" description="Helical" evidence="5">
    <location>
        <begin position="65"/>
        <end position="83"/>
    </location>
</feature>
<feature type="transmembrane region" description="Helical" evidence="5">
    <location>
        <begin position="33"/>
        <end position="53"/>
    </location>
</feature>
<comment type="caution">
    <text evidence="7">The sequence shown here is derived from an EMBL/GenBank/DDBJ whole genome shotgun (WGS) entry which is preliminary data.</text>
</comment>